<keyword evidence="4" id="KW-0408">Iron</keyword>
<dbReference type="SUPFAM" id="SSF46548">
    <property type="entry name" value="alpha-helical ferredoxin"/>
    <property type="match status" value="1"/>
</dbReference>
<sequence length="384" mass="43989">MLDKYKDLMEDCSMCNDQCVYGCPAFTINRTTTVYPGRKVYLARCIIKNEIELDENVQDVLYQCCSCGLCKTFCLYGIKGKPRDPVPLIQEIRHEIIRKGIKSDFVKEAEMRIKEFGNLYGDVSNVLKEVKAINKSGKNEGIIYLVDAEVLALSPEIPKAAIQLMNKKNVKPIISDMLETGYDIKAIGFLDEAASIAKNTADYLNNLSASKLIVSSPKAFYALTEWYKEINIEINKEVILETDFFRNLLIVHHSEYKLRPLDIQNFIKNEGLVVYHDGSFMARYLKKFDTPRMLVKPLFTRFEELRTSREEARPLAPAVYPLGLSEDYLKKLANNRIADIMELKPDYVVTSDSLSYAALKKYWEKDKVLSIPEALLMSFVDMEK</sequence>
<evidence type="ECO:0008006" key="8">
    <source>
        <dbReference type="Google" id="ProtNLM"/>
    </source>
</evidence>
<name>A0A7T1F2B8_ATRLM</name>
<organism evidence="6 7">
    <name type="scientific">Atribacter laminatus</name>
    <dbReference type="NCBI Taxonomy" id="2847778"/>
    <lineage>
        <taxon>Bacteria</taxon>
        <taxon>Pseudomonadati</taxon>
        <taxon>Atribacterota</taxon>
        <taxon>Atribacteria</taxon>
        <taxon>Atribacterales</taxon>
        <taxon>Atribacteraceae</taxon>
        <taxon>Atribacter</taxon>
    </lineage>
</organism>
<dbReference type="GO" id="GO:0051539">
    <property type="term" value="F:4 iron, 4 sulfur cluster binding"/>
    <property type="evidence" value="ECO:0007669"/>
    <property type="project" value="UniProtKB-KW"/>
</dbReference>
<keyword evidence="1" id="KW-0004">4Fe-4S</keyword>
<accession>A0A7T1F2B8</accession>
<evidence type="ECO:0000313" key="7">
    <source>
        <dbReference type="Proteomes" id="UP000594463"/>
    </source>
</evidence>
<gene>
    <name evidence="6" type="ORF">RT761_00293</name>
</gene>
<evidence type="ECO:0000256" key="3">
    <source>
        <dbReference type="ARBA" id="ARBA00023002"/>
    </source>
</evidence>
<evidence type="ECO:0000256" key="2">
    <source>
        <dbReference type="ARBA" id="ARBA00022723"/>
    </source>
</evidence>
<dbReference type="Pfam" id="PF13534">
    <property type="entry name" value="Fer4_17"/>
    <property type="match status" value="1"/>
</dbReference>
<dbReference type="GO" id="GO:0005886">
    <property type="term" value="C:plasma membrane"/>
    <property type="evidence" value="ECO:0007669"/>
    <property type="project" value="TreeGrafter"/>
</dbReference>
<dbReference type="AlphaFoldDB" id="A0A7T1F2B8"/>
<dbReference type="PANTHER" id="PTHR43255">
    <property type="entry name" value="IRON-SULFUR-BINDING OXIDOREDUCTASE FADF-RELATED-RELATED"/>
    <property type="match status" value="1"/>
</dbReference>
<dbReference type="PANTHER" id="PTHR43255:SF1">
    <property type="entry name" value="IRON-SULFUR-BINDING OXIDOREDUCTASE FADF-RELATED"/>
    <property type="match status" value="1"/>
</dbReference>
<protein>
    <recommendedName>
        <fullName evidence="8">(Fe-S)-binding protein</fullName>
    </recommendedName>
</protein>
<dbReference type="EMBL" id="CP065383">
    <property type="protein sequence ID" value="QPM67105.1"/>
    <property type="molecule type" value="Genomic_DNA"/>
</dbReference>
<keyword evidence="5" id="KW-0411">Iron-sulfur</keyword>
<evidence type="ECO:0000256" key="5">
    <source>
        <dbReference type="ARBA" id="ARBA00023014"/>
    </source>
</evidence>
<evidence type="ECO:0000256" key="4">
    <source>
        <dbReference type="ARBA" id="ARBA00023004"/>
    </source>
</evidence>
<proteinExistence type="predicted"/>
<dbReference type="KEGG" id="alam:RT761_00293"/>
<keyword evidence="2" id="KW-0479">Metal-binding</keyword>
<dbReference type="GO" id="GO:0046872">
    <property type="term" value="F:metal ion binding"/>
    <property type="evidence" value="ECO:0007669"/>
    <property type="project" value="UniProtKB-KW"/>
</dbReference>
<dbReference type="InterPro" id="IPR051460">
    <property type="entry name" value="HdrC_iron-sulfur_subunit"/>
</dbReference>
<evidence type="ECO:0000256" key="1">
    <source>
        <dbReference type="ARBA" id="ARBA00022485"/>
    </source>
</evidence>
<dbReference type="Proteomes" id="UP000594463">
    <property type="component" value="Chromosome"/>
</dbReference>
<evidence type="ECO:0000313" key="6">
    <source>
        <dbReference type="EMBL" id="QPM67105.1"/>
    </source>
</evidence>
<keyword evidence="3" id="KW-0560">Oxidoreductase</keyword>
<dbReference type="RefSeq" id="WP_218112328.1">
    <property type="nucleotide sequence ID" value="NZ_CP065383.1"/>
</dbReference>
<reference evidence="6 7" key="1">
    <citation type="journal article" date="2021" name="Nat. Commun.">
        <title>Isolation of a member of the candidate phylum Atribacteria reveals a unique cell membrane structure.</title>
        <authorList>
            <person name="Taiki K."/>
            <person name="Nobu M.K."/>
            <person name="Kusada H."/>
            <person name="Meng X.-Y."/>
            <person name="Hosoki N."/>
            <person name="Uematsu K."/>
            <person name="Yoshioka H."/>
            <person name="Kamagata Y."/>
            <person name="Tamaki H."/>
        </authorList>
    </citation>
    <scope>NUCLEOTIDE SEQUENCE [LARGE SCALE GENOMIC DNA]</scope>
    <source>
        <strain evidence="6 7">RT761</strain>
    </source>
</reference>
<dbReference type="GO" id="GO:0016491">
    <property type="term" value="F:oxidoreductase activity"/>
    <property type="evidence" value="ECO:0007669"/>
    <property type="project" value="UniProtKB-KW"/>
</dbReference>
<keyword evidence="7" id="KW-1185">Reference proteome</keyword>